<dbReference type="InterPro" id="IPR036873">
    <property type="entry name" value="Rhodanese-like_dom_sf"/>
</dbReference>
<dbReference type="InterPro" id="IPR017582">
    <property type="entry name" value="SelU"/>
</dbReference>
<dbReference type="SMART" id="SM00450">
    <property type="entry name" value="RHOD"/>
    <property type="match status" value="1"/>
</dbReference>
<dbReference type="AlphaFoldDB" id="A0A364Y9D6"/>
<feature type="domain" description="Rhodanese" evidence="2">
    <location>
        <begin position="18"/>
        <end position="137"/>
    </location>
</feature>
<dbReference type="Proteomes" id="UP000251889">
    <property type="component" value="Unassembled WGS sequence"/>
</dbReference>
<dbReference type="SUPFAM" id="SSF52821">
    <property type="entry name" value="Rhodanese/Cell cycle control phosphatase"/>
    <property type="match status" value="1"/>
</dbReference>
<dbReference type="Pfam" id="PF00581">
    <property type="entry name" value="Rhodanese"/>
    <property type="match status" value="1"/>
</dbReference>
<dbReference type="InterPro" id="IPR027417">
    <property type="entry name" value="P-loop_NTPase"/>
</dbReference>
<protein>
    <submittedName>
        <fullName evidence="3">tRNA 2-selenouridine(34) synthase MnmH</fullName>
    </submittedName>
</protein>
<proteinExistence type="predicted"/>
<organism evidence="3 4">
    <name type="scientific">Pseudochryseolinea flava</name>
    <dbReference type="NCBI Taxonomy" id="2059302"/>
    <lineage>
        <taxon>Bacteria</taxon>
        <taxon>Pseudomonadati</taxon>
        <taxon>Bacteroidota</taxon>
        <taxon>Cytophagia</taxon>
        <taxon>Cytophagales</taxon>
        <taxon>Fulvivirgaceae</taxon>
        <taxon>Pseudochryseolinea</taxon>
    </lineage>
</organism>
<dbReference type="InterPro" id="IPR058840">
    <property type="entry name" value="AAA_SelU"/>
</dbReference>
<name>A0A364Y9D6_9BACT</name>
<accession>A0A364Y9D6</accession>
<dbReference type="PANTHER" id="PTHR30401:SF0">
    <property type="entry name" value="TRNA 2-SELENOURIDINE SYNTHASE"/>
    <property type="match status" value="1"/>
</dbReference>
<gene>
    <name evidence="3" type="ORF">DQQ10_02425</name>
</gene>
<dbReference type="Gene3D" id="3.40.50.300">
    <property type="entry name" value="P-loop containing nucleotide triphosphate hydrolases"/>
    <property type="match status" value="1"/>
</dbReference>
<comment type="caution">
    <text evidence="3">The sequence shown here is derived from an EMBL/GenBank/DDBJ whole genome shotgun (WGS) entry which is preliminary data.</text>
</comment>
<dbReference type="Pfam" id="PF26341">
    <property type="entry name" value="AAA_SelU"/>
    <property type="match status" value="1"/>
</dbReference>
<reference evidence="3 4" key="1">
    <citation type="submission" date="2018-06" db="EMBL/GenBank/DDBJ databases">
        <title>Chryseolinea flavus sp. nov., a member of the phylum Bacteroidetes isolated from soil.</title>
        <authorList>
            <person name="Li Y."/>
            <person name="Wang J."/>
        </authorList>
    </citation>
    <scope>NUCLEOTIDE SEQUENCE [LARGE SCALE GENOMIC DNA]</scope>
    <source>
        <strain evidence="3 4">SDU1-6</strain>
    </source>
</reference>
<keyword evidence="4" id="KW-1185">Reference proteome</keyword>
<dbReference type="PANTHER" id="PTHR30401">
    <property type="entry name" value="TRNA 2-SELENOURIDINE SYNTHASE"/>
    <property type="match status" value="1"/>
</dbReference>
<dbReference type="EMBL" id="QMFY01000001">
    <property type="protein sequence ID" value="RAW02979.1"/>
    <property type="molecule type" value="Genomic_DNA"/>
</dbReference>
<evidence type="ECO:0000313" key="3">
    <source>
        <dbReference type="EMBL" id="RAW02979.1"/>
    </source>
</evidence>
<dbReference type="NCBIfam" id="NF008750">
    <property type="entry name" value="PRK11784.1-2"/>
    <property type="match status" value="1"/>
</dbReference>
<dbReference type="InterPro" id="IPR001763">
    <property type="entry name" value="Rhodanese-like_dom"/>
</dbReference>
<dbReference type="GO" id="GO:0043828">
    <property type="term" value="F:tRNA 2-selenouridine synthase activity"/>
    <property type="evidence" value="ECO:0007669"/>
    <property type="project" value="InterPro"/>
</dbReference>
<dbReference type="GO" id="GO:0002098">
    <property type="term" value="P:tRNA wobble uridine modification"/>
    <property type="evidence" value="ECO:0007669"/>
    <property type="project" value="InterPro"/>
</dbReference>
<dbReference type="NCBIfam" id="NF008752">
    <property type="entry name" value="PRK11784.1-4"/>
    <property type="match status" value="1"/>
</dbReference>
<sequence length="338" mass="38164">MYDVVATHSIDIEDFFKLRKQFPVIDVRSEGEFESGHIPQALNIPILNNAERVAVGTDYKQKGQLEAIRTGFRLVGPRLPEIIDAAQEVGEEFIVHCWRGGMRSNNFCQFVGMARQKTHQLKGGYKAYRQAALMSFEQRFEITLLSGSTGSGKSEILRALASQGEQVIDLETLASHKGSAFGGLMMPPQPSTEQFQNNLFEKILTLDPSKRVWIEDESIAIGKIFIPQPLWRQMNNSPVIEIDVAKEIRVQRLVNEYGTSNRDQFLEAMTKVIKKLGGQHFNAAKEKLLEGDMASTIDILLTYYDKAYRNNLDKKLSRVISKVTWTGESVDFVTAQLM</sequence>
<keyword evidence="1" id="KW-0711">Selenium</keyword>
<dbReference type="OrthoDB" id="9808735at2"/>
<dbReference type="Gene3D" id="3.40.250.10">
    <property type="entry name" value="Rhodanese-like domain"/>
    <property type="match status" value="1"/>
</dbReference>
<dbReference type="SUPFAM" id="SSF52540">
    <property type="entry name" value="P-loop containing nucleoside triphosphate hydrolases"/>
    <property type="match status" value="1"/>
</dbReference>
<dbReference type="NCBIfam" id="TIGR03167">
    <property type="entry name" value="tRNA_sel_U_synt"/>
    <property type="match status" value="1"/>
</dbReference>
<evidence type="ECO:0000313" key="4">
    <source>
        <dbReference type="Proteomes" id="UP000251889"/>
    </source>
</evidence>
<dbReference type="PROSITE" id="PS50206">
    <property type="entry name" value="RHODANESE_3"/>
    <property type="match status" value="1"/>
</dbReference>
<evidence type="ECO:0000256" key="1">
    <source>
        <dbReference type="ARBA" id="ARBA00023266"/>
    </source>
</evidence>
<evidence type="ECO:0000259" key="2">
    <source>
        <dbReference type="PROSITE" id="PS50206"/>
    </source>
</evidence>